<keyword evidence="2" id="KW-1185">Reference proteome</keyword>
<evidence type="ECO:0000313" key="1">
    <source>
        <dbReference type="EMBL" id="KAF8649031.1"/>
    </source>
</evidence>
<dbReference type="OrthoDB" id="8062037at2759"/>
<evidence type="ECO:0000313" key="2">
    <source>
        <dbReference type="Proteomes" id="UP000636709"/>
    </source>
</evidence>
<protein>
    <submittedName>
        <fullName evidence="1">Uncharacterized protein</fullName>
    </submittedName>
</protein>
<reference evidence="1" key="1">
    <citation type="submission" date="2020-07" db="EMBL/GenBank/DDBJ databases">
        <title>Genome sequence and genetic diversity analysis of an under-domesticated orphan crop, white fonio (Digitaria exilis).</title>
        <authorList>
            <person name="Bennetzen J.L."/>
            <person name="Chen S."/>
            <person name="Ma X."/>
            <person name="Wang X."/>
            <person name="Yssel A.E.J."/>
            <person name="Chaluvadi S.R."/>
            <person name="Johnson M."/>
            <person name="Gangashetty P."/>
            <person name="Hamidou F."/>
            <person name="Sanogo M.D."/>
            <person name="Zwaenepoel A."/>
            <person name="Wallace J."/>
            <person name="Van De Peer Y."/>
            <person name="Van Deynze A."/>
        </authorList>
    </citation>
    <scope>NUCLEOTIDE SEQUENCE</scope>
    <source>
        <tissue evidence="1">Leaves</tissue>
    </source>
</reference>
<dbReference type="Proteomes" id="UP000636709">
    <property type="component" value="Unassembled WGS sequence"/>
</dbReference>
<dbReference type="EMBL" id="JACEFO010002796">
    <property type="protein sequence ID" value="KAF8649031.1"/>
    <property type="molecule type" value="Genomic_DNA"/>
</dbReference>
<comment type="caution">
    <text evidence="1">The sequence shown here is derived from an EMBL/GenBank/DDBJ whole genome shotgun (WGS) entry which is preliminary data.</text>
</comment>
<dbReference type="AlphaFoldDB" id="A0A835A488"/>
<sequence length="142" mass="15793">MSDLLSYISKMLCIRRSSEAPQPVMLEVARWTSAVSALSKIRVSETTRRLPCRARFPPGLAWTAGCYRAANLSTLPGFTSPTRTGIRCANTLAGTALAGRPSGLVLHRARPWFSDAKSYFFSLEVTLFFFLHILPRTCMYLS</sequence>
<proteinExistence type="predicted"/>
<name>A0A835A488_9POAL</name>
<gene>
    <name evidence="1" type="ORF">HU200_064439</name>
</gene>
<organism evidence="1 2">
    <name type="scientific">Digitaria exilis</name>
    <dbReference type="NCBI Taxonomy" id="1010633"/>
    <lineage>
        <taxon>Eukaryota</taxon>
        <taxon>Viridiplantae</taxon>
        <taxon>Streptophyta</taxon>
        <taxon>Embryophyta</taxon>
        <taxon>Tracheophyta</taxon>
        <taxon>Spermatophyta</taxon>
        <taxon>Magnoliopsida</taxon>
        <taxon>Liliopsida</taxon>
        <taxon>Poales</taxon>
        <taxon>Poaceae</taxon>
        <taxon>PACMAD clade</taxon>
        <taxon>Panicoideae</taxon>
        <taxon>Panicodae</taxon>
        <taxon>Paniceae</taxon>
        <taxon>Anthephorinae</taxon>
        <taxon>Digitaria</taxon>
    </lineage>
</organism>
<accession>A0A835A488</accession>